<dbReference type="Pfam" id="PF13573">
    <property type="entry name" value="SprB"/>
    <property type="match status" value="15"/>
</dbReference>
<dbReference type="Proteomes" id="UP000236654">
    <property type="component" value="Unassembled WGS sequence"/>
</dbReference>
<gene>
    <name evidence="2" type="ORF">CW751_12035</name>
</gene>
<keyword evidence="1" id="KW-0732">Signal</keyword>
<dbReference type="InterPro" id="IPR025667">
    <property type="entry name" value="SprB_repeat"/>
</dbReference>
<reference evidence="2 3" key="1">
    <citation type="submission" date="2017-12" db="EMBL/GenBank/DDBJ databases">
        <title>The draft genome sequence of Brumimicrobium saltpan LHR20.</title>
        <authorList>
            <person name="Do Z.-J."/>
            <person name="Luo H.-R."/>
        </authorList>
    </citation>
    <scope>NUCLEOTIDE SEQUENCE [LARGE SCALE GENOMIC DNA]</scope>
    <source>
        <strain evidence="2 3">LHR20</strain>
    </source>
</reference>
<proteinExistence type="predicted"/>
<name>A0A2I0R0H9_9FLAO</name>
<dbReference type="NCBIfam" id="TIGR04131">
    <property type="entry name" value="Bac_Flav_CTERM"/>
    <property type="match status" value="1"/>
</dbReference>
<dbReference type="InterPro" id="IPR026341">
    <property type="entry name" value="T9SS_type_B"/>
</dbReference>
<feature type="chain" id="PRO_5014157069" description="PKD domain-containing protein" evidence="1">
    <location>
        <begin position="24"/>
        <end position="2142"/>
    </location>
</feature>
<accession>A0A2I0R0H9</accession>
<dbReference type="SUPFAM" id="SSF49299">
    <property type="entry name" value="PKD domain"/>
    <property type="match status" value="2"/>
</dbReference>
<dbReference type="Pfam" id="PF13585">
    <property type="entry name" value="CHU_C"/>
    <property type="match status" value="1"/>
</dbReference>
<evidence type="ECO:0000256" key="1">
    <source>
        <dbReference type="SAM" id="SignalP"/>
    </source>
</evidence>
<organism evidence="2 3">
    <name type="scientific">Brumimicrobium salinarum</name>
    <dbReference type="NCBI Taxonomy" id="2058658"/>
    <lineage>
        <taxon>Bacteria</taxon>
        <taxon>Pseudomonadati</taxon>
        <taxon>Bacteroidota</taxon>
        <taxon>Flavobacteriia</taxon>
        <taxon>Flavobacteriales</taxon>
        <taxon>Crocinitomicaceae</taxon>
        <taxon>Brumimicrobium</taxon>
    </lineage>
</organism>
<dbReference type="Gene3D" id="2.60.40.740">
    <property type="match status" value="3"/>
</dbReference>
<evidence type="ECO:0008006" key="4">
    <source>
        <dbReference type="Google" id="ProtNLM"/>
    </source>
</evidence>
<keyword evidence="3" id="KW-1185">Reference proteome</keyword>
<comment type="caution">
    <text evidence="2">The sequence shown here is derived from an EMBL/GenBank/DDBJ whole genome shotgun (WGS) entry which is preliminary data.</text>
</comment>
<protein>
    <recommendedName>
        <fullName evidence="4">PKD domain-containing protein</fullName>
    </recommendedName>
</protein>
<sequence length="2142" mass="223923">MMMKLHKLLLPLALLLIGLFANVNDANATHVAGGYIQFECTGTPGQYLVRMILYRDCGGANLGTGNRGIRLTNNCGGVANFNPVLNYQNHTEVSQVCTAQAGNTTCNGGPVPGYEEYVYEAIVTLDDCDTWTASYELCCRNTTNNLVNQPRFNVTTQINTATDNCNDSPVVTAQPEPYVCRDQPVSYNLGAFEPDGDSIAYSLVSATTSPGNNVPYSGGFNGGTPIPGVTIDPVSGTVTFLPTTVGAYVFVIRMTEYNSNGDIVSITNYDYQTYVEACSNELPQPPSSTPGGGVTNVTGSIVQNGPSSLTLCQGFEGCFDVVFTDPDAGDVLTVVSNLTSVLPGATISESGVNPVTVSVCWTPITTSGTVTLNFLVEDDACPITGQNNYGATINVINPGVPNVVTTTEACGGTDEGTATISMAGGAPPFTYNITGPVNDNNTSGNFTNLPPGNYDYTVNTGGGCDLTGTFTIDPGPPLPVTVTETPLTCNGAGDGSATATPGGGTAPYFYEWSQGGTPIGQTSQTASNLSAGTYDVSVTDGTGCVTVATVTVTEPDVLTGALTPLDALCSGDANGEIDVTGVTGGNTPYTYSLNGGAPQAGTNFSGLTAGSYQVDIIDFKGCTLTLNTTVGEPTPVSITLDNVNDATCGANTGSIDVSASGGLTPYQFSSGGPLQGSGSFTNVAQGTYTITVTDDNLCTADVQATVGAVAVPTAFVDDQTNLSCFGGNNGEVIIGTTDAATPISYSLDGGPAQPSNTFTGLTAGSYSVEITDGNGCTATTTFTLTEPNALTFTSNATPASCAGECDGEIDITVSGGTTPYEFSSDNGLSFGGSPNLTGLCAGVINVVVRDGGGCVSNATVNLVEPGALSATFVNTDPTCKDGSDGQIEVTASGGSPVYSYSVNGGALQSGNILTGLPAGSHDVVVEDRNGCQFTSTEVLNNPPGIDIDTLSMTPSNCGFNDGAIEFIATGLNPPFQYSLDGSPNQASGLFTNRVAGAYQVVVTDREGCQDSVFFGINDIQMDGDLVRTENVSCFGGSDGEVEVINYAGALPITYELDNSGTTQTAPSFNGLQAGSHIVTIYDRGLCVFTIPFTLTEPDQLDFDATITDASCNGGSDGEIEIINPSGGTGNYQYSIDGGFTFQNSTVFNGLAAGAYTITIMDDNFCFESKTFNVDEAPLITFTTNLFNLSCNGDNTGVIQVVASGGTGGYEYSNDNGVTFQTPNTFVSLAAGTYDIVVEDDNNCQVSNTATITEPAPLTAVYAVTDTECFDACDGEIAITASGGTIDYKYSVDNGVNYTTNGVIGSLCDGTYDVLIEDDNGCVINSTQIVNEPSQVTFTSTETPSTCSDPNGEISITANGGTPGYTYSIDNGATFVTTNNFTGLAEGTYDIIVHDDFNCPATGTQTVTDQASPVITMLSGTDPLCNGDANGEVEVTVTGGNLGLSYSVNGGAPQGSPILTGLPDGTHTIEVIDGNGCTDTEDITLTHPDPLTFTSVPTDLLCFQNSTGKILVTPNGGTPAYTYSFDNGANFSSSPANDFIAAGTYDIVVRDRNGCEITGTETVNEPAELVFDNIVGTDATCKNTCDGEIDLTVSGGTTPYTYNWVQGVGGPNDNQVNGLCDGTYDFIVEDDKGCIISGDQFIDEPDSVLITNIDVDNVNCHGDCDGEITLTSPTAVEYSVDGGATFQPNNTFQNLCAGDYNVVVRDAAGCITERTANVWEADPLTLSITDDTTVCYAYNYQVVANPTGGIQPYTYQWSNGGSTTDTLEVIATNTDTYTVQLFDYNGCTLPTESMTITVIPLVDIEVLQDTTICPEGTATLSATGLDGLPGYDYVWSNGETTNTINVSPSELTSYTATVTDQCGDQASGDVTVDLHGLPEVLFEGDSLEGCIPHTVNFTNLTNPSDVGANCLWTINGQTFTGCTDLEYTFNAAFCYDVSLQVESPFGCISDTTFVNYVCIDEYPTANFTFNPNTPTTVNNLVDFTNLSVGAESYNWTFENQGGTNETNPSVIFDNVLDPSEIQVCLEAISEYGCISETCQDIEFKEEFAIHVPNTFTPDYDDYNQTFKPIFPPKVEVDSYQLLIFNRWGEIVFESFDYQVGWDGTYGADSEKIVKDGTYVWKIKVTDGINSEPREFVGHVTLLK</sequence>
<dbReference type="OrthoDB" id="607469at2"/>
<evidence type="ECO:0000313" key="2">
    <source>
        <dbReference type="EMBL" id="PKR80083.1"/>
    </source>
</evidence>
<dbReference type="Gene3D" id="2.60.40.10">
    <property type="entry name" value="Immunoglobulins"/>
    <property type="match status" value="2"/>
</dbReference>
<dbReference type="InterPro" id="IPR035986">
    <property type="entry name" value="PKD_dom_sf"/>
</dbReference>
<dbReference type="SUPFAM" id="SSF50939">
    <property type="entry name" value="Sialidases"/>
    <property type="match status" value="1"/>
</dbReference>
<dbReference type="RefSeq" id="WP_101335275.1">
    <property type="nucleotide sequence ID" value="NZ_PJNI01000014.1"/>
</dbReference>
<feature type="signal peptide" evidence="1">
    <location>
        <begin position="1"/>
        <end position="23"/>
    </location>
</feature>
<evidence type="ECO:0000313" key="3">
    <source>
        <dbReference type="Proteomes" id="UP000236654"/>
    </source>
</evidence>
<dbReference type="EMBL" id="PJNI01000014">
    <property type="protein sequence ID" value="PKR80083.1"/>
    <property type="molecule type" value="Genomic_DNA"/>
</dbReference>
<dbReference type="InterPro" id="IPR013783">
    <property type="entry name" value="Ig-like_fold"/>
</dbReference>
<dbReference type="InterPro" id="IPR036278">
    <property type="entry name" value="Sialidase_sf"/>
</dbReference>